<dbReference type="InterPro" id="IPR023885">
    <property type="entry name" value="4Fe4S-binding_SPASM_dom"/>
</dbReference>
<dbReference type="SFLD" id="SFLDG01387">
    <property type="entry name" value="BtrN-like_SPASM_domain_contain"/>
    <property type="match status" value="1"/>
</dbReference>
<evidence type="ECO:0000256" key="5">
    <source>
        <dbReference type="ARBA" id="ARBA00023004"/>
    </source>
</evidence>
<proteinExistence type="predicted"/>
<comment type="cofactor">
    <cofactor evidence="1">
        <name>[4Fe-4S] cluster</name>
        <dbReference type="ChEBI" id="CHEBI:49883"/>
    </cofactor>
</comment>
<keyword evidence="5" id="KW-0408">Iron</keyword>
<dbReference type="InterPro" id="IPR050377">
    <property type="entry name" value="Radical_SAM_PqqE_MftC-like"/>
</dbReference>
<dbReference type="CDD" id="cd01335">
    <property type="entry name" value="Radical_SAM"/>
    <property type="match status" value="1"/>
</dbReference>
<dbReference type="EMBL" id="MFFT01000008">
    <property type="protein sequence ID" value="OGF23478.1"/>
    <property type="molecule type" value="Genomic_DNA"/>
</dbReference>
<gene>
    <name evidence="8" type="ORF">A3D45_01135</name>
</gene>
<dbReference type="PROSITE" id="PS51918">
    <property type="entry name" value="RADICAL_SAM"/>
    <property type="match status" value="1"/>
</dbReference>
<feature type="domain" description="Radical SAM core" evidence="7">
    <location>
        <begin position="16"/>
        <end position="241"/>
    </location>
</feature>
<dbReference type="InterPro" id="IPR007197">
    <property type="entry name" value="rSAM"/>
</dbReference>
<accession>A0A1F5S9T8</accession>
<evidence type="ECO:0000256" key="4">
    <source>
        <dbReference type="ARBA" id="ARBA00022723"/>
    </source>
</evidence>
<dbReference type="SFLD" id="SFLDG01067">
    <property type="entry name" value="SPASM/twitch_domain_containing"/>
    <property type="match status" value="1"/>
</dbReference>
<dbReference type="SFLD" id="SFLDS00029">
    <property type="entry name" value="Radical_SAM"/>
    <property type="match status" value="1"/>
</dbReference>
<dbReference type="Pfam" id="PF13186">
    <property type="entry name" value="SPASM"/>
    <property type="match status" value="1"/>
</dbReference>
<keyword evidence="3" id="KW-0949">S-adenosyl-L-methionine</keyword>
<evidence type="ECO:0000256" key="3">
    <source>
        <dbReference type="ARBA" id="ARBA00022691"/>
    </source>
</evidence>
<sequence>MKPADLAKVKQTLKLTPYPVNLVLEATTYCNLRCLACPYSKMKREKGQMDEKLYQKIIKEIADNSPEETIIWFAFMGEPVSLGKQLFDWIKYAKEKGVKNTYLNTNAIFFNEEMANLAITSGLDKIIISIDAFKPESYERIRKGGNYEVLKKNILYLLSLIKEKKVKKPEVMVQFIVMDENRDEEEDFKKYWLARGATVKIRRKMGWGGTINSDDLIIAQKDRNMPCSWLMRQMIILWDGKVSQCDADYEGIYCAGNINNQTIYEVWNGEQKIKRLRHLNNDFDFLPCKQCNDWQVGLSEFYKPN</sequence>
<dbReference type="InterPro" id="IPR034391">
    <property type="entry name" value="AdoMet-like_SPASM_containing"/>
</dbReference>
<dbReference type="SUPFAM" id="SSF102114">
    <property type="entry name" value="Radical SAM enzymes"/>
    <property type="match status" value="1"/>
</dbReference>
<evidence type="ECO:0000256" key="1">
    <source>
        <dbReference type="ARBA" id="ARBA00001966"/>
    </source>
</evidence>
<name>A0A1F5S9T8_9BACT</name>
<dbReference type="GO" id="GO:0051536">
    <property type="term" value="F:iron-sulfur cluster binding"/>
    <property type="evidence" value="ECO:0007669"/>
    <property type="project" value="UniProtKB-KW"/>
</dbReference>
<reference evidence="8 9" key="1">
    <citation type="journal article" date="2016" name="Nat. Commun.">
        <title>Thousands of microbial genomes shed light on interconnected biogeochemical processes in an aquifer system.</title>
        <authorList>
            <person name="Anantharaman K."/>
            <person name="Brown C.T."/>
            <person name="Hug L.A."/>
            <person name="Sharon I."/>
            <person name="Castelle C.J."/>
            <person name="Probst A.J."/>
            <person name="Thomas B.C."/>
            <person name="Singh A."/>
            <person name="Wilkins M.J."/>
            <person name="Karaoz U."/>
            <person name="Brodie E.L."/>
            <person name="Williams K.H."/>
            <person name="Hubbard S.S."/>
            <person name="Banfield J.F."/>
        </authorList>
    </citation>
    <scope>NUCLEOTIDE SEQUENCE [LARGE SCALE GENOMIC DNA]</scope>
</reference>
<dbReference type="AlphaFoldDB" id="A0A1F5S9T8"/>
<comment type="caution">
    <text evidence="8">The sequence shown here is derived from an EMBL/GenBank/DDBJ whole genome shotgun (WGS) entry which is preliminary data.</text>
</comment>
<evidence type="ECO:0000313" key="8">
    <source>
        <dbReference type="EMBL" id="OGF23478.1"/>
    </source>
</evidence>
<dbReference type="GO" id="GO:0003824">
    <property type="term" value="F:catalytic activity"/>
    <property type="evidence" value="ECO:0007669"/>
    <property type="project" value="InterPro"/>
</dbReference>
<dbReference type="GO" id="GO:0046872">
    <property type="term" value="F:metal ion binding"/>
    <property type="evidence" value="ECO:0007669"/>
    <property type="project" value="UniProtKB-KW"/>
</dbReference>
<dbReference type="PANTHER" id="PTHR11228">
    <property type="entry name" value="RADICAL SAM DOMAIN PROTEIN"/>
    <property type="match status" value="1"/>
</dbReference>
<organism evidence="8 9">
    <name type="scientific">Candidatus Falkowbacteria bacterium RIFCSPHIGHO2_02_FULL_42_9</name>
    <dbReference type="NCBI Taxonomy" id="1797986"/>
    <lineage>
        <taxon>Bacteria</taxon>
        <taxon>Candidatus Falkowiibacteriota</taxon>
    </lineage>
</organism>
<dbReference type="PANTHER" id="PTHR11228:SF34">
    <property type="entry name" value="TUNGSTEN-CONTAINING ALDEHYDE FERREDOXIN OXIDOREDUCTASE COFACTOR MODIFYING PROTEIN"/>
    <property type="match status" value="1"/>
</dbReference>
<dbReference type="Gene3D" id="3.20.20.70">
    <property type="entry name" value="Aldolase class I"/>
    <property type="match status" value="1"/>
</dbReference>
<dbReference type="CDD" id="cd21109">
    <property type="entry name" value="SPASM"/>
    <property type="match status" value="1"/>
</dbReference>
<keyword evidence="6" id="KW-0411">Iron-sulfur</keyword>
<dbReference type="Proteomes" id="UP000176877">
    <property type="component" value="Unassembled WGS sequence"/>
</dbReference>
<evidence type="ECO:0000256" key="2">
    <source>
        <dbReference type="ARBA" id="ARBA00022485"/>
    </source>
</evidence>
<keyword evidence="2" id="KW-0004">4Fe-4S</keyword>
<protein>
    <recommendedName>
        <fullName evidence="7">Radical SAM core domain-containing protein</fullName>
    </recommendedName>
</protein>
<evidence type="ECO:0000256" key="6">
    <source>
        <dbReference type="ARBA" id="ARBA00023014"/>
    </source>
</evidence>
<dbReference type="Pfam" id="PF04055">
    <property type="entry name" value="Radical_SAM"/>
    <property type="match status" value="1"/>
</dbReference>
<keyword evidence="4" id="KW-0479">Metal-binding</keyword>
<dbReference type="InterPro" id="IPR013785">
    <property type="entry name" value="Aldolase_TIM"/>
</dbReference>
<evidence type="ECO:0000259" key="7">
    <source>
        <dbReference type="PROSITE" id="PS51918"/>
    </source>
</evidence>
<evidence type="ECO:0000313" key="9">
    <source>
        <dbReference type="Proteomes" id="UP000176877"/>
    </source>
</evidence>
<dbReference type="InterPro" id="IPR058240">
    <property type="entry name" value="rSAM_sf"/>
</dbReference>